<sequence>MKLLLIEVESITTSNKMDLEQDIQVISLKGKNVSPEERHRWKIPELPPVPKGNNRDIPVSVQELVYGSKATGVGTPAKSLDRKNEPLSLSEKFHGPRKDKGSSEGLHTHVLQRTSPKDKSLVEKPKYFVRGPEEEVDPWKGQQPSGSSSSLHKQESSSKSAKQGQERPKEQSEEQEKVLHGKTLTHTIAEFQREKKQPWKICSIFPEL</sequence>
<feature type="compositionally biased region" description="Basic and acidic residues" evidence="1">
    <location>
        <begin position="164"/>
        <end position="179"/>
    </location>
</feature>
<feature type="region of interest" description="Disordered" evidence="1">
    <location>
        <begin position="68"/>
        <end position="191"/>
    </location>
</feature>
<evidence type="ECO:0000313" key="2">
    <source>
        <dbReference type="EMBL" id="MBW0461225.1"/>
    </source>
</evidence>
<accession>A0A9Q3B9S4</accession>
<evidence type="ECO:0000256" key="1">
    <source>
        <dbReference type="SAM" id="MobiDB-lite"/>
    </source>
</evidence>
<organism evidence="2 3">
    <name type="scientific">Austropuccinia psidii MF-1</name>
    <dbReference type="NCBI Taxonomy" id="1389203"/>
    <lineage>
        <taxon>Eukaryota</taxon>
        <taxon>Fungi</taxon>
        <taxon>Dikarya</taxon>
        <taxon>Basidiomycota</taxon>
        <taxon>Pucciniomycotina</taxon>
        <taxon>Pucciniomycetes</taxon>
        <taxon>Pucciniales</taxon>
        <taxon>Sphaerophragmiaceae</taxon>
        <taxon>Austropuccinia</taxon>
    </lineage>
</organism>
<comment type="caution">
    <text evidence="2">The sequence shown here is derived from an EMBL/GenBank/DDBJ whole genome shotgun (WGS) entry which is preliminary data.</text>
</comment>
<proteinExistence type="predicted"/>
<protein>
    <submittedName>
        <fullName evidence="2">Uncharacterized protein</fullName>
    </submittedName>
</protein>
<dbReference type="Proteomes" id="UP000765509">
    <property type="component" value="Unassembled WGS sequence"/>
</dbReference>
<feature type="compositionally biased region" description="Basic and acidic residues" evidence="1">
    <location>
        <begin position="79"/>
        <end position="102"/>
    </location>
</feature>
<gene>
    <name evidence="2" type="ORF">O181_000940</name>
</gene>
<keyword evidence="3" id="KW-1185">Reference proteome</keyword>
<reference evidence="2" key="1">
    <citation type="submission" date="2021-03" db="EMBL/GenBank/DDBJ databases">
        <title>Draft genome sequence of rust myrtle Austropuccinia psidii MF-1, a brazilian biotype.</title>
        <authorList>
            <person name="Quecine M.C."/>
            <person name="Pachon D.M.R."/>
            <person name="Bonatelli M.L."/>
            <person name="Correr F.H."/>
            <person name="Franceschini L.M."/>
            <person name="Leite T.F."/>
            <person name="Margarido G.R.A."/>
            <person name="Almeida C.A."/>
            <person name="Ferrarezi J.A."/>
            <person name="Labate C.A."/>
        </authorList>
    </citation>
    <scope>NUCLEOTIDE SEQUENCE</scope>
    <source>
        <strain evidence="2">MF-1</strain>
    </source>
</reference>
<dbReference type="EMBL" id="AVOT02000128">
    <property type="protein sequence ID" value="MBW0461225.1"/>
    <property type="molecule type" value="Genomic_DNA"/>
</dbReference>
<dbReference type="AlphaFoldDB" id="A0A9Q3B9S4"/>
<feature type="compositionally biased region" description="Basic and acidic residues" evidence="1">
    <location>
        <begin position="115"/>
        <end position="126"/>
    </location>
</feature>
<name>A0A9Q3B9S4_9BASI</name>
<evidence type="ECO:0000313" key="3">
    <source>
        <dbReference type="Proteomes" id="UP000765509"/>
    </source>
</evidence>